<feature type="domain" description="Zn(2)-C6 fungal-type" evidence="6">
    <location>
        <begin position="23"/>
        <end position="55"/>
    </location>
</feature>
<dbReference type="InterPro" id="IPR036864">
    <property type="entry name" value="Zn2-C6_fun-type_DNA-bd_sf"/>
</dbReference>
<dbReference type="SMART" id="SM00066">
    <property type="entry name" value="GAL4"/>
    <property type="match status" value="1"/>
</dbReference>
<sequence length="1103" mass="122755">MASEADSGSLPSERPYRSHLRPACLACRKRKSRCNVDKNGGTCLTCRAHGTQCEFPPAPGGASPRPKSAWRNAQARTSKDLGHRPSPPPQPLAPTFSSEPQYNDQTNQLTLAEADRRVSKSSDGHPPIFSPQNKRYPEPIGDGGEDEAHIVGPADIEDTQVLSTYLSNDSSVLNRGRISVTSPRQEHGGGSRKPVVFTTVRKQPIGLPDDRNPAFLKCQMIEKLLEPMLPDVVQLFFEKPNRCFPLLDRQSFEKRFAEDRRHISPALLASLYAHTMTYWAQSPELVTQHRPDTRFIWNQANDALYSEMHLSLGISTLLAILLNIAGRPLTSIIGNGLQLGSAISLAHSLGLNRDSSDWDIPEAEKLLRTKIWWAIFVYDKWSSLAYGTPPQLRSGQHDVALPTVEQLCGSAPNPVDHEATSVYLAFVALSRFLDRYLERIYDLEKTSTTGPWDLEVSLTQWEDSLDNNIRRRIIRGGESLDIPGSANLRLAYLYIRLLLRKWELDAEKAANADHTSSIPMRCYLEVRRAAEEIVLLVQELKDPQLGDYWLPLLTFAFTSTTKFLLRCALETENTVSGLAQSMSLKLARDLINALQIHRQKAWDVGDLCIAQYSEVIEKLATSTSSAEFSEQPVDMPELQEFVSTSVPDIDELFPSLWDILLRRQTPYWQCRLPDGNNADGLIRRTTPSTTSHHQHLTLARAPIPLYINFSISNTALREATQIATHLPRTLNANSRRLFAITSPRNSSIDSHNMESKRVAVLYQAIDPPIINGVRKPMKPGGYRDSGADIAFNLQGSKSFNAVTPVSTPSPEKDTEWCFPDTEEGILDAIKKGATHLWANTILFASHPLQTSTSLGSVQDTLKAVGHGPLVVEKYDDKEYVNDLLRRIGGFTMPRSWTIHSDPAVATKIKQLQLPFPIVAKPIRGRGSHGVRVCQNLEDLTAHTKVLFQESPSIMLEEYLSGEEATITVMPPNGEKKDYWSLPIVTRFNHQDGIAPYNGVVAVTANSRVITAKEEEDPAALGVAAPIRIDVRRFSEKPGSDFALFDVNMKPNMTGPGRPGRDDQASLTLLAAEALGWDYPELLRQVLSTSSTLKTLRGLKPREI</sequence>
<evidence type="ECO:0000256" key="1">
    <source>
        <dbReference type="ARBA" id="ARBA00022598"/>
    </source>
</evidence>
<dbReference type="SUPFAM" id="SSF56059">
    <property type="entry name" value="Glutathione synthetase ATP-binding domain-like"/>
    <property type="match status" value="1"/>
</dbReference>
<dbReference type="GO" id="GO:0000981">
    <property type="term" value="F:DNA-binding transcription factor activity, RNA polymerase II-specific"/>
    <property type="evidence" value="ECO:0007669"/>
    <property type="project" value="InterPro"/>
</dbReference>
<evidence type="ECO:0000259" key="6">
    <source>
        <dbReference type="PROSITE" id="PS50048"/>
    </source>
</evidence>
<feature type="domain" description="ATP-grasp" evidence="7">
    <location>
        <begin position="882"/>
        <end position="1087"/>
    </location>
</feature>
<dbReference type="GO" id="GO:0006351">
    <property type="term" value="P:DNA-templated transcription"/>
    <property type="evidence" value="ECO:0007669"/>
    <property type="project" value="InterPro"/>
</dbReference>
<dbReference type="CDD" id="cd00067">
    <property type="entry name" value="GAL4"/>
    <property type="match status" value="1"/>
</dbReference>
<accession>A0A9Q8SPY3</accession>
<gene>
    <name evidence="8" type="ORF">CLUP02_06895</name>
</gene>
<feature type="region of interest" description="Disordered" evidence="5">
    <location>
        <begin position="56"/>
        <end position="102"/>
    </location>
</feature>
<reference evidence="8" key="1">
    <citation type="journal article" date="2021" name="Mol. Plant Microbe Interact.">
        <title>Complete Genome Sequence of the Plant-Pathogenic Fungus Colletotrichum lupini.</title>
        <authorList>
            <person name="Baroncelli R."/>
            <person name="Pensec F."/>
            <person name="Da Lio D."/>
            <person name="Boufleur T."/>
            <person name="Vicente I."/>
            <person name="Sarrocco S."/>
            <person name="Picot A."/>
            <person name="Baraldi E."/>
            <person name="Sukno S."/>
            <person name="Thon M."/>
            <person name="Le Floch G."/>
        </authorList>
    </citation>
    <scope>NUCLEOTIDE SEQUENCE</scope>
    <source>
        <strain evidence="8">IMI 504893</strain>
    </source>
</reference>
<evidence type="ECO:0000256" key="2">
    <source>
        <dbReference type="ARBA" id="ARBA00022723"/>
    </source>
</evidence>
<dbReference type="SMART" id="SM00906">
    <property type="entry name" value="Fungal_trans"/>
    <property type="match status" value="1"/>
</dbReference>
<dbReference type="GO" id="GO:0003677">
    <property type="term" value="F:DNA binding"/>
    <property type="evidence" value="ECO:0007669"/>
    <property type="project" value="InterPro"/>
</dbReference>
<dbReference type="GO" id="GO:0008716">
    <property type="term" value="F:D-alanine-D-alanine ligase activity"/>
    <property type="evidence" value="ECO:0007669"/>
    <property type="project" value="InterPro"/>
</dbReference>
<dbReference type="PROSITE" id="PS50975">
    <property type="entry name" value="ATP_GRASP"/>
    <property type="match status" value="1"/>
</dbReference>
<dbReference type="GO" id="GO:0008270">
    <property type="term" value="F:zinc ion binding"/>
    <property type="evidence" value="ECO:0007669"/>
    <property type="project" value="InterPro"/>
</dbReference>
<dbReference type="KEGG" id="clup:CLUP02_06895"/>
<dbReference type="Gene3D" id="4.10.240.10">
    <property type="entry name" value="Zn(2)-C6 fungal-type DNA-binding domain"/>
    <property type="match status" value="1"/>
</dbReference>
<dbReference type="Gene3D" id="3.30.470.20">
    <property type="entry name" value="ATP-grasp fold, B domain"/>
    <property type="match status" value="1"/>
</dbReference>
<dbReference type="SUPFAM" id="SSF57701">
    <property type="entry name" value="Zn2/Cys6 DNA-binding domain"/>
    <property type="match status" value="1"/>
</dbReference>
<keyword evidence="4" id="KW-0547">Nucleotide-binding</keyword>
<dbReference type="PROSITE" id="PS50048">
    <property type="entry name" value="ZN2_CY6_FUNGAL_2"/>
    <property type="match status" value="1"/>
</dbReference>
<dbReference type="Pfam" id="PF00172">
    <property type="entry name" value="Zn_clus"/>
    <property type="match status" value="1"/>
</dbReference>
<evidence type="ECO:0000256" key="3">
    <source>
        <dbReference type="ARBA" id="ARBA00023242"/>
    </source>
</evidence>
<dbReference type="InterPro" id="IPR001138">
    <property type="entry name" value="Zn2Cys6_DnaBD"/>
</dbReference>
<dbReference type="PANTHER" id="PTHR31668:SF10">
    <property type="entry name" value="ZN(II)2CYS6 TRANSCRIPTION FACTOR (EUROFUNG)"/>
    <property type="match status" value="1"/>
</dbReference>
<dbReference type="Pfam" id="PF07478">
    <property type="entry name" value="Dala_Dala_lig_C"/>
    <property type="match status" value="1"/>
</dbReference>
<keyword evidence="9" id="KW-1185">Reference proteome</keyword>
<dbReference type="InterPro" id="IPR050797">
    <property type="entry name" value="Carb_Metab_Trans_Reg"/>
</dbReference>
<keyword evidence="1" id="KW-0436">Ligase</keyword>
<dbReference type="InterPro" id="IPR011761">
    <property type="entry name" value="ATP-grasp"/>
</dbReference>
<dbReference type="InterPro" id="IPR013815">
    <property type="entry name" value="ATP_grasp_subdomain_1"/>
</dbReference>
<feature type="region of interest" description="Disordered" evidence="5">
    <location>
        <begin position="115"/>
        <end position="146"/>
    </location>
</feature>
<dbReference type="Gene3D" id="3.30.1490.20">
    <property type="entry name" value="ATP-grasp fold, A domain"/>
    <property type="match status" value="1"/>
</dbReference>
<keyword evidence="4" id="KW-0067">ATP-binding</keyword>
<evidence type="ECO:0000256" key="5">
    <source>
        <dbReference type="SAM" id="MobiDB-lite"/>
    </source>
</evidence>
<evidence type="ECO:0000259" key="7">
    <source>
        <dbReference type="PROSITE" id="PS50975"/>
    </source>
</evidence>
<evidence type="ECO:0000256" key="4">
    <source>
        <dbReference type="PROSITE-ProRule" id="PRU00409"/>
    </source>
</evidence>
<evidence type="ECO:0000313" key="9">
    <source>
        <dbReference type="Proteomes" id="UP000830671"/>
    </source>
</evidence>
<dbReference type="AlphaFoldDB" id="A0A9Q8SPY3"/>
<keyword evidence="3" id="KW-0539">Nucleus</keyword>
<dbReference type="GeneID" id="73340902"/>
<dbReference type="EMBL" id="CP019475">
    <property type="protein sequence ID" value="UQC81409.1"/>
    <property type="molecule type" value="Genomic_DNA"/>
</dbReference>
<dbReference type="Proteomes" id="UP000830671">
    <property type="component" value="Chromosome 3"/>
</dbReference>
<dbReference type="RefSeq" id="XP_049143035.1">
    <property type="nucleotide sequence ID" value="XM_049285892.1"/>
</dbReference>
<proteinExistence type="predicted"/>
<organism evidence="8 9">
    <name type="scientific">Colletotrichum lupini</name>
    <dbReference type="NCBI Taxonomy" id="145971"/>
    <lineage>
        <taxon>Eukaryota</taxon>
        <taxon>Fungi</taxon>
        <taxon>Dikarya</taxon>
        <taxon>Ascomycota</taxon>
        <taxon>Pezizomycotina</taxon>
        <taxon>Sordariomycetes</taxon>
        <taxon>Hypocreomycetidae</taxon>
        <taxon>Glomerellales</taxon>
        <taxon>Glomerellaceae</taxon>
        <taxon>Colletotrichum</taxon>
        <taxon>Colletotrichum acutatum species complex</taxon>
    </lineage>
</organism>
<dbReference type="PROSITE" id="PS00463">
    <property type="entry name" value="ZN2_CY6_FUNGAL_1"/>
    <property type="match status" value="1"/>
</dbReference>
<protein>
    <submittedName>
        <fullName evidence="8">Fungal specific transcription factor domain-containing protein</fullName>
    </submittedName>
</protein>
<dbReference type="PANTHER" id="PTHR31668">
    <property type="entry name" value="GLUCOSE TRANSPORT TRANSCRIPTION REGULATOR RGT1-RELATED-RELATED"/>
    <property type="match status" value="1"/>
</dbReference>
<dbReference type="InterPro" id="IPR007219">
    <property type="entry name" value="XnlR_reg_dom"/>
</dbReference>
<keyword evidence="2" id="KW-0479">Metal-binding</keyword>
<dbReference type="GO" id="GO:0001080">
    <property type="term" value="P:nitrogen catabolite activation of transcription from RNA polymerase II promoter"/>
    <property type="evidence" value="ECO:0007669"/>
    <property type="project" value="TreeGrafter"/>
</dbReference>
<evidence type="ECO:0000313" key="8">
    <source>
        <dbReference type="EMBL" id="UQC81409.1"/>
    </source>
</evidence>
<dbReference type="Pfam" id="PF04082">
    <property type="entry name" value="Fungal_trans"/>
    <property type="match status" value="1"/>
</dbReference>
<dbReference type="CDD" id="cd12148">
    <property type="entry name" value="fungal_TF_MHR"/>
    <property type="match status" value="1"/>
</dbReference>
<dbReference type="GO" id="GO:0005524">
    <property type="term" value="F:ATP binding"/>
    <property type="evidence" value="ECO:0007669"/>
    <property type="project" value="UniProtKB-UniRule"/>
</dbReference>
<name>A0A9Q8SPY3_9PEZI</name>
<dbReference type="GO" id="GO:0005634">
    <property type="term" value="C:nucleus"/>
    <property type="evidence" value="ECO:0007669"/>
    <property type="project" value="TreeGrafter"/>
</dbReference>
<dbReference type="InterPro" id="IPR011095">
    <property type="entry name" value="Dala_Dala_lig_C"/>
</dbReference>